<dbReference type="GO" id="GO:0019013">
    <property type="term" value="C:viral nucleocapsid"/>
    <property type="evidence" value="ECO:0007669"/>
    <property type="project" value="UniProtKB-KW"/>
</dbReference>
<dbReference type="EMBL" id="MN630177">
    <property type="protein sequence ID" value="QKS69556.1"/>
    <property type="molecule type" value="Genomic_RNA"/>
</dbReference>
<sequence>MEEGNYVFEHRAIPANLVAEPPANPGPQNPIAARSACFNSTLVSYVLQEDRLLRGLALAIPGNTPYSFVGALNNTFPRVIAAGMLYVQARFNFENSPDSTLIAPAVIAETIAFNLPPDYYLSAAQAPEYVRHVIQHGLSNVYWNALTGMSTEIWNAIPAPNLPAYNNRTGLPGQWPFTAAQIGGLDVTQCYRVLTLLATHSATITRSDELKAVVSYIVALCKMGTFTQGYLDKITNGLQNDLSVEIQLDGEIITRCWNTYGIQIPQAAIRNVFESMLQLIPQYAMRLRLTISQTVGTGLTGFMICVRGMVKNPDFTWELLRRIMPDAFENFSNAVIAVNDDPYYGYNRDLGAAKSTLYKDLVYVCIMLLVTVQGERTLVRYGGRPRSCRQKALVDDMIKQYADRDIGLGEEVEDEERQTINTLIGRFRNWNNYTGDTALNV</sequence>
<organism evidence="1">
    <name type="scientific">Erysiphe necator associated negative-stranded RNA virus 4</name>
    <dbReference type="NCBI Taxonomy" id="2737071"/>
    <lineage>
        <taxon>Viruses</taxon>
        <taxon>Riboviria</taxon>
        <taxon>Orthornavirae</taxon>
        <taxon>Negarnaviricota</taxon>
    </lineage>
</organism>
<protein>
    <submittedName>
        <fullName evidence="1">Putative nucleoprotein</fullName>
    </submittedName>
</protein>
<keyword evidence="1" id="KW-0946">Virion</keyword>
<proteinExistence type="predicted"/>
<keyword evidence="1" id="KW-0543">Viral nucleoprotein</keyword>
<evidence type="ECO:0000313" key="1">
    <source>
        <dbReference type="EMBL" id="QKS69556.1"/>
    </source>
</evidence>
<name>A0A8E3Z214_9VIRU</name>
<accession>A0A8E3Z214</accession>
<reference evidence="1" key="1">
    <citation type="submission" date="2019-10" db="EMBL/GenBank/DDBJ databases">
        <title>The miscellaneous mycovirome associated to the plant pathogenic fungus Erysiphe necator.</title>
        <authorList>
            <person name="Rodriguez-Romero J."/>
            <person name="Chiapello M."/>
            <person name="Cordoba L."/>
            <person name="Turina M."/>
            <person name="Ayllon M.A."/>
        </authorList>
    </citation>
    <scope>NUCLEOTIDE SEQUENCE</scope>
    <source>
        <strain evidence="1">PMS1_DN20078</strain>
    </source>
</reference>